<evidence type="ECO:0000256" key="1">
    <source>
        <dbReference type="ARBA" id="ARBA00004141"/>
    </source>
</evidence>
<dbReference type="Pfam" id="PF01940">
    <property type="entry name" value="DUF92"/>
    <property type="match status" value="1"/>
</dbReference>
<keyword evidence="3 6" id="KW-0812">Transmembrane</keyword>
<dbReference type="Proteomes" id="UP000289340">
    <property type="component" value="Chromosome 5"/>
</dbReference>
<keyword evidence="5 6" id="KW-0472">Membrane</keyword>
<evidence type="ECO:0000256" key="2">
    <source>
        <dbReference type="ARBA" id="ARBA00009012"/>
    </source>
</evidence>
<keyword evidence="4 6" id="KW-1133">Transmembrane helix</keyword>
<accession>A0A445KHP7</accession>
<evidence type="ECO:0000313" key="8">
    <source>
        <dbReference type="Proteomes" id="UP000289340"/>
    </source>
</evidence>
<evidence type="ECO:0000313" key="7">
    <source>
        <dbReference type="EMBL" id="RZC10428.1"/>
    </source>
</evidence>
<dbReference type="GO" id="GO:0016020">
    <property type="term" value="C:membrane"/>
    <property type="evidence" value="ECO:0007669"/>
    <property type="project" value="UniProtKB-SubCell"/>
</dbReference>
<proteinExistence type="inferred from homology"/>
<evidence type="ECO:0000256" key="6">
    <source>
        <dbReference type="SAM" id="Phobius"/>
    </source>
</evidence>
<dbReference type="PANTHER" id="PTHR13353:SF14">
    <property type="entry name" value="PROTEIN PGR"/>
    <property type="match status" value="1"/>
</dbReference>
<comment type="caution">
    <text evidence="7">The sequence shown here is derived from an EMBL/GenBank/DDBJ whole genome shotgun (WGS) entry which is preliminary data.</text>
</comment>
<evidence type="ECO:0000256" key="5">
    <source>
        <dbReference type="ARBA" id="ARBA00023136"/>
    </source>
</evidence>
<name>A0A445KHP7_GLYSO</name>
<reference evidence="7 8" key="1">
    <citation type="submission" date="2018-09" db="EMBL/GenBank/DDBJ databases">
        <title>A high-quality reference genome of wild soybean provides a powerful tool to mine soybean genomes.</title>
        <authorList>
            <person name="Xie M."/>
            <person name="Chung C.Y.L."/>
            <person name="Li M.-W."/>
            <person name="Wong F.-L."/>
            <person name="Chan T.-F."/>
            <person name="Lam H.-M."/>
        </authorList>
    </citation>
    <scope>NUCLEOTIDE SEQUENCE [LARGE SCALE GENOMIC DNA]</scope>
    <source>
        <strain evidence="8">cv. W05</strain>
        <tissue evidence="7">Hypocotyl of etiolated seedlings</tissue>
    </source>
</reference>
<dbReference type="EMBL" id="QZWG01000005">
    <property type="protein sequence ID" value="RZC10428.1"/>
    <property type="molecule type" value="Genomic_DNA"/>
</dbReference>
<comment type="similarity">
    <text evidence="2">Belongs to the TMEM19 family.</text>
</comment>
<dbReference type="InterPro" id="IPR002794">
    <property type="entry name" value="DUF92_TMEM19"/>
</dbReference>
<gene>
    <name evidence="7" type="ORF">D0Y65_010952</name>
</gene>
<organism evidence="7 8">
    <name type="scientific">Glycine soja</name>
    <name type="common">Wild soybean</name>
    <dbReference type="NCBI Taxonomy" id="3848"/>
    <lineage>
        <taxon>Eukaryota</taxon>
        <taxon>Viridiplantae</taxon>
        <taxon>Streptophyta</taxon>
        <taxon>Embryophyta</taxon>
        <taxon>Tracheophyta</taxon>
        <taxon>Spermatophyta</taxon>
        <taxon>Magnoliopsida</taxon>
        <taxon>eudicotyledons</taxon>
        <taxon>Gunneridae</taxon>
        <taxon>Pentapetalae</taxon>
        <taxon>rosids</taxon>
        <taxon>fabids</taxon>
        <taxon>Fabales</taxon>
        <taxon>Fabaceae</taxon>
        <taxon>Papilionoideae</taxon>
        <taxon>50 kb inversion clade</taxon>
        <taxon>NPAAA clade</taxon>
        <taxon>indigoferoid/millettioid clade</taxon>
        <taxon>Phaseoleae</taxon>
        <taxon>Glycine</taxon>
        <taxon>Glycine subgen. Soja</taxon>
    </lineage>
</organism>
<evidence type="ECO:0000256" key="3">
    <source>
        <dbReference type="ARBA" id="ARBA00022692"/>
    </source>
</evidence>
<feature type="transmembrane region" description="Helical" evidence="6">
    <location>
        <begin position="108"/>
        <end position="129"/>
    </location>
</feature>
<dbReference type="AlphaFoldDB" id="A0A445KHP7"/>
<comment type="subcellular location">
    <subcellularLocation>
        <location evidence="1">Membrane</location>
        <topology evidence="1">Multi-pass membrane protein</topology>
    </subcellularLocation>
</comment>
<sequence length="190" mass="20037">KLFHYDEKPRLITTFKVVVPFSSCCYEIEGILVVMEVTVTLTVVVKAIQCDFQFVKKGTNGGVTKRGLLAAAAAGSVIGLSFVLLGISATRCEGKGSTVLKQLPVIPVATLAGLCGSVIDSLLGATLQFSGFCSIRGKMVGKPGSTVRRISGANILDNNAVNFVSIMLYSHSSIGKVDFTNIIIKTVFGS</sequence>
<protein>
    <submittedName>
        <fullName evidence="7">Protein PGR</fullName>
    </submittedName>
</protein>
<keyword evidence="8" id="KW-1185">Reference proteome</keyword>
<evidence type="ECO:0000256" key="4">
    <source>
        <dbReference type="ARBA" id="ARBA00022989"/>
    </source>
</evidence>
<dbReference type="PANTHER" id="PTHR13353">
    <property type="entry name" value="TRANSMEMBRANE PROTEIN 19"/>
    <property type="match status" value="1"/>
</dbReference>
<feature type="non-terminal residue" evidence="7">
    <location>
        <position position="1"/>
    </location>
</feature>
<feature type="transmembrane region" description="Helical" evidence="6">
    <location>
        <begin position="67"/>
        <end position="88"/>
    </location>
</feature>